<keyword evidence="2" id="KW-0472">Membrane</keyword>
<evidence type="ECO:0000313" key="4">
    <source>
        <dbReference type="Proteomes" id="UP000751190"/>
    </source>
</evidence>
<name>A0A8J6C8F1_DIALT</name>
<dbReference type="EMBL" id="JAGTXO010000031">
    <property type="protein sequence ID" value="KAG8460580.1"/>
    <property type="molecule type" value="Genomic_DNA"/>
</dbReference>
<sequence>MALAFLVLVATHALRPSPVALRTVRYARAVRVHANDAPPEPESQERGASGGSSLEEKMKSWEATDEERRAATLGGLVPGKLDGFELSLNVLFPLMLVSCIVVALFPLFSGFIDTSGAGAPPME</sequence>
<dbReference type="OrthoDB" id="45833at2759"/>
<evidence type="ECO:0000313" key="3">
    <source>
        <dbReference type="EMBL" id="KAG8460580.1"/>
    </source>
</evidence>
<dbReference type="Proteomes" id="UP000751190">
    <property type="component" value="Unassembled WGS sequence"/>
</dbReference>
<comment type="caution">
    <text evidence="3">The sequence shown here is derived from an EMBL/GenBank/DDBJ whole genome shotgun (WGS) entry which is preliminary data.</text>
</comment>
<accession>A0A8J6C8F1</accession>
<keyword evidence="4" id="KW-1185">Reference proteome</keyword>
<keyword evidence="2" id="KW-1133">Transmembrane helix</keyword>
<proteinExistence type="predicted"/>
<dbReference type="AlphaFoldDB" id="A0A8J6C8F1"/>
<feature type="transmembrane region" description="Helical" evidence="2">
    <location>
        <begin position="90"/>
        <end position="112"/>
    </location>
</feature>
<evidence type="ECO:0000256" key="1">
    <source>
        <dbReference type="SAM" id="MobiDB-lite"/>
    </source>
</evidence>
<evidence type="ECO:0000256" key="2">
    <source>
        <dbReference type="SAM" id="Phobius"/>
    </source>
</evidence>
<gene>
    <name evidence="3" type="ORF">KFE25_011355</name>
</gene>
<feature type="compositionally biased region" description="Basic and acidic residues" evidence="1">
    <location>
        <begin position="54"/>
        <end position="66"/>
    </location>
</feature>
<reference evidence="3" key="1">
    <citation type="submission" date="2021-05" db="EMBL/GenBank/DDBJ databases">
        <title>The genome of the haptophyte Pavlova lutheri (Diacronema luteri, Pavlovales) - a model for lipid biosynthesis in eukaryotic algae.</title>
        <authorList>
            <person name="Hulatt C.J."/>
            <person name="Posewitz M.C."/>
        </authorList>
    </citation>
    <scope>NUCLEOTIDE SEQUENCE</scope>
    <source>
        <strain evidence="3">NIVA-4/92</strain>
    </source>
</reference>
<protein>
    <submittedName>
        <fullName evidence="3">Uncharacterized protein</fullName>
    </submittedName>
</protein>
<feature type="region of interest" description="Disordered" evidence="1">
    <location>
        <begin position="33"/>
        <end position="66"/>
    </location>
</feature>
<organism evidence="3 4">
    <name type="scientific">Diacronema lutheri</name>
    <name type="common">Unicellular marine alga</name>
    <name type="synonym">Monochrysis lutheri</name>
    <dbReference type="NCBI Taxonomy" id="2081491"/>
    <lineage>
        <taxon>Eukaryota</taxon>
        <taxon>Haptista</taxon>
        <taxon>Haptophyta</taxon>
        <taxon>Pavlovophyceae</taxon>
        <taxon>Pavlovales</taxon>
        <taxon>Pavlovaceae</taxon>
        <taxon>Diacronema</taxon>
    </lineage>
</organism>
<keyword evidence="2" id="KW-0812">Transmembrane</keyword>